<sequence length="119" mass="12701">MPIIHPLPQVLQLPVDGKKVIPTVEVSGNTVILNVPTPILKDQEVKVAYNKPADTKDAIQDQAGNDADSLTSTPAKNNSTMVDTDKDGIPDSQDDDDDNDGVTDADEKLVGTDPNQPNQ</sequence>
<dbReference type="SUPFAM" id="SSF103647">
    <property type="entry name" value="TSP type-3 repeat"/>
    <property type="match status" value="1"/>
</dbReference>
<evidence type="ECO:0000256" key="4">
    <source>
        <dbReference type="ARBA" id="ARBA00022837"/>
    </source>
</evidence>
<dbReference type="InterPro" id="IPR059100">
    <property type="entry name" value="TSP3_bac"/>
</dbReference>
<dbReference type="Proteomes" id="UP000254065">
    <property type="component" value="Unassembled WGS sequence"/>
</dbReference>
<accession>A0A378R3V9</accession>
<dbReference type="InterPro" id="IPR028974">
    <property type="entry name" value="TSP_type-3_rpt"/>
</dbReference>
<organism evidence="6 7">
    <name type="scientific">Moraxella caprae</name>
    <dbReference type="NCBI Taxonomy" id="90240"/>
    <lineage>
        <taxon>Bacteria</taxon>
        <taxon>Pseudomonadati</taxon>
        <taxon>Pseudomonadota</taxon>
        <taxon>Gammaproteobacteria</taxon>
        <taxon>Moraxellales</taxon>
        <taxon>Moraxellaceae</taxon>
        <taxon>Moraxella</taxon>
    </lineage>
</organism>
<evidence type="ECO:0000256" key="5">
    <source>
        <dbReference type="SAM" id="MobiDB-lite"/>
    </source>
</evidence>
<dbReference type="EMBL" id="UGQB01000004">
    <property type="protein sequence ID" value="STZ09688.1"/>
    <property type="molecule type" value="Genomic_DNA"/>
</dbReference>
<name>A0A378R3V9_9GAMM</name>
<feature type="region of interest" description="Disordered" evidence="5">
    <location>
        <begin position="52"/>
        <end position="119"/>
    </location>
</feature>
<keyword evidence="3" id="KW-0732">Signal</keyword>
<evidence type="ECO:0000313" key="6">
    <source>
        <dbReference type="EMBL" id="STZ09688.1"/>
    </source>
</evidence>
<feature type="compositionally biased region" description="Acidic residues" evidence="5">
    <location>
        <begin position="92"/>
        <end position="104"/>
    </location>
</feature>
<evidence type="ECO:0000313" key="7">
    <source>
        <dbReference type="Proteomes" id="UP000254065"/>
    </source>
</evidence>
<dbReference type="RefSeq" id="WP_115341143.1">
    <property type="nucleotide sequence ID" value="NZ_UGQB01000004.1"/>
</dbReference>
<dbReference type="AlphaFoldDB" id="A0A378R3V9"/>
<gene>
    <name evidence="6" type="ORF">NCTC12877_02713</name>
</gene>
<protein>
    <submittedName>
        <fullName evidence="6">Uncharacterized protein</fullName>
    </submittedName>
</protein>
<comment type="subcellular location">
    <subcellularLocation>
        <location evidence="1">Secreted</location>
    </subcellularLocation>
</comment>
<keyword evidence="4" id="KW-0106">Calcium</keyword>
<keyword evidence="2" id="KW-0964">Secreted</keyword>
<evidence type="ECO:0000256" key="2">
    <source>
        <dbReference type="ARBA" id="ARBA00022525"/>
    </source>
</evidence>
<dbReference type="Pfam" id="PF18884">
    <property type="entry name" value="TSP3_bac"/>
    <property type="match status" value="1"/>
</dbReference>
<reference evidence="6 7" key="1">
    <citation type="submission" date="2018-06" db="EMBL/GenBank/DDBJ databases">
        <authorList>
            <consortium name="Pathogen Informatics"/>
            <person name="Doyle S."/>
        </authorList>
    </citation>
    <scope>NUCLEOTIDE SEQUENCE [LARGE SCALE GENOMIC DNA]</scope>
    <source>
        <strain evidence="6 7">NCTC12877</strain>
    </source>
</reference>
<dbReference type="GO" id="GO:0005509">
    <property type="term" value="F:calcium ion binding"/>
    <property type="evidence" value="ECO:0007669"/>
    <property type="project" value="InterPro"/>
</dbReference>
<evidence type="ECO:0000256" key="1">
    <source>
        <dbReference type="ARBA" id="ARBA00004613"/>
    </source>
</evidence>
<dbReference type="Gene3D" id="4.10.1080.10">
    <property type="entry name" value="TSP type-3 repeat"/>
    <property type="match status" value="1"/>
</dbReference>
<feature type="compositionally biased region" description="Polar residues" evidence="5">
    <location>
        <begin position="68"/>
        <end position="82"/>
    </location>
</feature>
<evidence type="ECO:0000256" key="3">
    <source>
        <dbReference type="ARBA" id="ARBA00022729"/>
    </source>
</evidence>
<keyword evidence="7" id="KW-1185">Reference proteome</keyword>
<proteinExistence type="predicted"/>